<organism evidence="2 3">
    <name type="scientific">Drechslerella stenobrocha 248</name>
    <dbReference type="NCBI Taxonomy" id="1043628"/>
    <lineage>
        <taxon>Eukaryota</taxon>
        <taxon>Fungi</taxon>
        <taxon>Dikarya</taxon>
        <taxon>Ascomycota</taxon>
        <taxon>Pezizomycotina</taxon>
        <taxon>Orbiliomycetes</taxon>
        <taxon>Orbiliales</taxon>
        <taxon>Orbiliaceae</taxon>
        <taxon>Drechslerella</taxon>
    </lineage>
</organism>
<reference evidence="2 3" key="1">
    <citation type="submission" date="2013-05" db="EMBL/GenBank/DDBJ databases">
        <title>Drechslerella stenobrocha genome reveals carnivorous origination and mechanical trapping mechanism of predatory fungi.</title>
        <authorList>
            <person name="Liu X."/>
            <person name="Zhang W."/>
            <person name="Liu K."/>
        </authorList>
    </citation>
    <scope>NUCLEOTIDE SEQUENCE [LARGE SCALE GENOMIC DNA]</scope>
    <source>
        <strain evidence="2 3">248</strain>
    </source>
</reference>
<feature type="compositionally biased region" description="Low complexity" evidence="1">
    <location>
        <begin position="163"/>
        <end position="179"/>
    </location>
</feature>
<dbReference type="Pfam" id="PF10253">
    <property type="entry name" value="PRCC"/>
    <property type="match status" value="1"/>
</dbReference>
<dbReference type="GO" id="GO:0005634">
    <property type="term" value="C:nucleus"/>
    <property type="evidence" value="ECO:0007669"/>
    <property type="project" value="TreeGrafter"/>
</dbReference>
<protein>
    <recommendedName>
        <fullName evidence="4">Mitotic checkpoint regulator, MAD2B-interacting-domain-containing protein</fullName>
    </recommendedName>
</protein>
<dbReference type="Proteomes" id="UP000024837">
    <property type="component" value="Unassembled WGS sequence"/>
</dbReference>
<gene>
    <name evidence="2" type="ORF">DRE_06764</name>
</gene>
<dbReference type="EMBL" id="KI966441">
    <property type="protein sequence ID" value="EWC44496.1"/>
    <property type="molecule type" value="Genomic_DNA"/>
</dbReference>
<evidence type="ECO:0008006" key="4">
    <source>
        <dbReference type="Google" id="ProtNLM"/>
    </source>
</evidence>
<dbReference type="PANTHER" id="PTHR13621:SF2">
    <property type="entry name" value="PROLINE-RICH PROTEIN PRCC"/>
    <property type="match status" value="1"/>
</dbReference>
<dbReference type="HOGENOM" id="CLU_043185_0_0_1"/>
<feature type="region of interest" description="Disordered" evidence="1">
    <location>
        <begin position="324"/>
        <end position="357"/>
    </location>
</feature>
<proteinExistence type="predicted"/>
<feature type="region of interest" description="Disordered" evidence="1">
    <location>
        <begin position="1"/>
        <end position="112"/>
    </location>
</feature>
<evidence type="ECO:0000313" key="2">
    <source>
        <dbReference type="EMBL" id="EWC44496.1"/>
    </source>
</evidence>
<dbReference type="OrthoDB" id="2555634at2759"/>
<keyword evidence="3" id="KW-1185">Reference proteome</keyword>
<dbReference type="PANTHER" id="PTHR13621">
    <property type="entry name" value="PROLINE-RICH PROTEIN PRCC"/>
    <property type="match status" value="1"/>
</dbReference>
<feature type="compositionally biased region" description="Polar residues" evidence="1">
    <location>
        <begin position="324"/>
        <end position="334"/>
    </location>
</feature>
<sequence length="357" mass="37469">MALVSYSDSDASDSEPAAPAITSKPRSSLAGILPPPSKKRKLVADDRAGSTASSGGAAKPSGPRKIKVELPKVSLEDDDSSSSAPTSSRSKAAGKSSGGMLSFLPAPKRTGAEAVKAKVEYAGTGMDTGIPTVDDPVADPPSQASAKPSGPVQGRVIQPFFRKSAAAGKKTSKSTGLSKLPDKEKKVSLFSLGAALNEKPLPTTSTTGEYKPMLIDDTPAPPVEDEDSYPADAPVEEAHITPPQSHDASGYGPQTFQSIGEQVGMDDAAMRMFMGRRGRNAEIKLMDFNVDDEYEKNEAARAEGALAPEKNVVRSIKPGKHQLTSLLNAAQSQRAALEESFAQGRRNKKEAGSKYGW</sequence>
<feature type="region of interest" description="Disordered" evidence="1">
    <location>
        <begin position="125"/>
        <end position="183"/>
    </location>
</feature>
<dbReference type="InterPro" id="IPR018800">
    <property type="entry name" value="PRCC"/>
</dbReference>
<feature type="compositionally biased region" description="Low complexity" evidence="1">
    <location>
        <begin position="49"/>
        <end position="61"/>
    </location>
</feature>
<evidence type="ECO:0000256" key="1">
    <source>
        <dbReference type="SAM" id="MobiDB-lite"/>
    </source>
</evidence>
<feature type="region of interest" description="Disordered" evidence="1">
    <location>
        <begin position="198"/>
        <end position="230"/>
    </location>
</feature>
<feature type="compositionally biased region" description="Low complexity" evidence="1">
    <location>
        <begin position="81"/>
        <end position="99"/>
    </location>
</feature>
<accession>W7HKH6</accession>
<evidence type="ECO:0000313" key="3">
    <source>
        <dbReference type="Proteomes" id="UP000024837"/>
    </source>
</evidence>
<dbReference type="AlphaFoldDB" id="W7HKH6"/>
<name>W7HKH6_9PEZI</name>